<protein>
    <submittedName>
        <fullName evidence="1">Uncharacterized protein</fullName>
    </submittedName>
</protein>
<reference evidence="1 2" key="1">
    <citation type="journal article" date="2013" name="Proc. Natl. Acad. Sci. U.S.A.">
        <title>Genome of an arbuscular mycorrhizal fungus provides insight into the oldest plant symbiosis.</title>
        <authorList>
            <person name="Tisserant E."/>
            <person name="Malbreil M."/>
            <person name="Kuo A."/>
            <person name="Kohler A."/>
            <person name="Symeonidi A."/>
            <person name="Balestrini R."/>
            <person name="Charron P."/>
            <person name="Duensing N."/>
            <person name="Frei Dit Frey N."/>
            <person name="Gianinazzi-Pearson V."/>
            <person name="Gilbert L.B."/>
            <person name="Handa Y."/>
            <person name="Herr J.R."/>
            <person name="Hijri M."/>
            <person name="Koul R."/>
            <person name="Kawaguchi M."/>
            <person name="Krajinski F."/>
            <person name="Lammers P.J."/>
            <person name="Masclaux F.G."/>
            <person name="Murat C."/>
            <person name="Morin E."/>
            <person name="Ndikumana S."/>
            <person name="Pagni M."/>
            <person name="Petitpierre D."/>
            <person name="Requena N."/>
            <person name="Rosikiewicz P."/>
            <person name="Riley R."/>
            <person name="Saito K."/>
            <person name="San Clemente H."/>
            <person name="Shapiro H."/>
            <person name="van Tuinen D."/>
            <person name="Becard G."/>
            <person name="Bonfante P."/>
            <person name="Paszkowski U."/>
            <person name="Shachar-Hill Y.Y."/>
            <person name="Tuskan G.A."/>
            <person name="Young P.W."/>
            <person name="Sanders I.R."/>
            <person name="Henrissat B."/>
            <person name="Rensing S.A."/>
            <person name="Grigoriev I.V."/>
            <person name="Corradi N."/>
            <person name="Roux C."/>
            <person name="Martin F."/>
        </authorList>
    </citation>
    <scope>NUCLEOTIDE SEQUENCE [LARGE SCALE GENOMIC DNA]</scope>
    <source>
        <strain evidence="1 2">DAOM 197198</strain>
    </source>
</reference>
<proteinExistence type="predicted"/>
<comment type="caution">
    <text evidence="1">The sequence shown here is derived from an EMBL/GenBank/DDBJ whole genome shotgun (WGS) entry which is preliminary data.</text>
</comment>
<feature type="non-terminal residue" evidence="1">
    <location>
        <position position="1"/>
    </location>
</feature>
<accession>A0A2P4QBH9</accession>
<dbReference type="VEuPathDB" id="FungiDB:RhiirFUN_002352"/>
<keyword evidence="2" id="KW-1185">Reference proteome</keyword>
<evidence type="ECO:0000313" key="2">
    <source>
        <dbReference type="Proteomes" id="UP000018888"/>
    </source>
</evidence>
<name>A0A2P4QBH9_RHIID</name>
<sequence length="59" mass="7080">TFEPDLGKEYEYLNDLSLDINNGEEEKDEKAFETLNRYWKTIKTIFYNGVILQILDFIE</sequence>
<evidence type="ECO:0000313" key="1">
    <source>
        <dbReference type="EMBL" id="POG74989.1"/>
    </source>
</evidence>
<dbReference type="EMBL" id="AUPC02000065">
    <property type="protein sequence ID" value="POG74989.1"/>
    <property type="molecule type" value="Genomic_DNA"/>
</dbReference>
<organism evidence="1 2">
    <name type="scientific">Rhizophagus irregularis (strain DAOM 181602 / DAOM 197198 / MUCL 43194)</name>
    <name type="common">Arbuscular mycorrhizal fungus</name>
    <name type="synonym">Glomus intraradices</name>
    <dbReference type="NCBI Taxonomy" id="747089"/>
    <lineage>
        <taxon>Eukaryota</taxon>
        <taxon>Fungi</taxon>
        <taxon>Fungi incertae sedis</taxon>
        <taxon>Mucoromycota</taxon>
        <taxon>Glomeromycotina</taxon>
        <taxon>Glomeromycetes</taxon>
        <taxon>Glomerales</taxon>
        <taxon>Glomeraceae</taxon>
        <taxon>Rhizophagus</taxon>
    </lineage>
</organism>
<dbReference type="AlphaFoldDB" id="A0A2P4QBH9"/>
<gene>
    <name evidence="1" type="ORF">GLOIN_2v1569580</name>
</gene>
<reference evidence="1 2" key="2">
    <citation type="journal article" date="2018" name="New Phytol.">
        <title>High intraspecific genome diversity in the model arbuscular mycorrhizal symbiont Rhizophagus irregularis.</title>
        <authorList>
            <person name="Chen E.C.H."/>
            <person name="Morin E."/>
            <person name="Beaudet D."/>
            <person name="Noel J."/>
            <person name="Yildirir G."/>
            <person name="Ndikumana S."/>
            <person name="Charron P."/>
            <person name="St-Onge C."/>
            <person name="Giorgi J."/>
            <person name="Kruger M."/>
            <person name="Marton T."/>
            <person name="Ropars J."/>
            <person name="Grigoriev I.V."/>
            <person name="Hainaut M."/>
            <person name="Henrissat B."/>
            <person name="Roux C."/>
            <person name="Martin F."/>
            <person name="Corradi N."/>
        </authorList>
    </citation>
    <scope>NUCLEOTIDE SEQUENCE [LARGE SCALE GENOMIC DNA]</scope>
    <source>
        <strain evidence="1 2">DAOM 197198</strain>
    </source>
</reference>
<dbReference type="Proteomes" id="UP000018888">
    <property type="component" value="Unassembled WGS sequence"/>
</dbReference>